<dbReference type="InterPro" id="IPR037682">
    <property type="entry name" value="TonB_C"/>
</dbReference>
<sequence length="256" mass="27213">MFNVLAGEKKRRVLSPATVMASVAAHILLVGGVMFASSGPEKEPQPQEQPVVDWTELDPAPPIPAPPAPPPPPMQTAVVDDAIPPKTGENVVLLPPPDVPDGVKPPNPNQAPIDPATLTGIGEDGDVIGPPMGEDVVVTGNNNPQPAALPVDMVMTPDLVEEQPSLDRGGLSRLLERNYPQRMRDAGMTGRVLLEVIVDEDGRVRPNSARVVETSHPQFGEAAVRASERFRFRPARIGGVAVPVRVTIPILWSVAD</sequence>
<evidence type="ECO:0000256" key="2">
    <source>
        <dbReference type="ARBA" id="ARBA00006555"/>
    </source>
</evidence>
<dbReference type="GO" id="GO:0031992">
    <property type="term" value="F:energy transducer activity"/>
    <property type="evidence" value="ECO:0007669"/>
    <property type="project" value="TreeGrafter"/>
</dbReference>
<keyword evidence="7" id="KW-0653">Protein transport</keyword>
<dbReference type="NCBIfam" id="TIGR01352">
    <property type="entry name" value="tonB_Cterm"/>
    <property type="match status" value="1"/>
</dbReference>
<keyword evidence="14" id="KW-1185">Reference proteome</keyword>
<keyword evidence="4" id="KW-1003">Cell membrane</keyword>
<comment type="similarity">
    <text evidence="2">Belongs to the TonB family.</text>
</comment>
<dbReference type="Gene3D" id="3.30.1150.10">
    <property type="match status" value="1"/>
</dbReference>
<evidence type="ECO:0000256" key="6">
    <source>
        <dbReference type="ARBA" id="ARBA00022692"/>
    </source>
</evidence>
<keyword evidence="9 11" id="KW-0472">Membrane</keyword>
<dbReference type="PROSITE" id="PS52015">
    <property type="entry name" value="TONB_CTD"/>
    <property type="match status" value="1"/>
</dbReference>
<evidence type="ECO:0000256" key="4">
    <source>
        <dbReference type="ARBA" id="ARBA00022475"/>
    </source>
</evidence>
<evidence type="ECO:0000256" key="5">
    <source>
        <dbReference type="ARBA" id="ARBA00022519"/>
    </source>
</evidence>
<evidence type="ECO:0000256" key="9">
    <source>
        <dbReference type="ARBA" id="ARBA00023136"/>
    </source>
</evidence>
<evidence type="ECO:0000256" key="11">
    <source>
        <dbReference type="SAM" id="Phobius"/>
    </source>
</evidence>
<feature type="compositionally biased region" description="Pro residues" evidence="10">
    <location>
        <begin position="59"/>
        <end position="74"/>
    </location>
</feature>
<dbReference type="GO" id="GO:0015031">
    <property type="term" value="P:protein transport"/>
    <property type="evidence" value="ECO:0007669"/>
    <property type="project" value="UniProtKB-KW"/>
</dbReference>
<evidence type="ECO:0000313" key="13">
    <source>
        <dbReference type="EMBL" id="MBB6071100.1"/>
    </source>
</evidence>
<keyword evidence="5" id="KW-0997">Cell inner membrane</keyword>
<gene>
    <name evidence="13" type="ORF">HNQ61_002724</name>
</gene>
<evidence type="ECO:0000259" key="12">
    <source>
        <dbReference type="PROSITE" id="PS52015"/>
    </source>
</evidence>
<evidence type="ECO:0000256" key="7">
    <source>
        <dbReference type="ARBA" id="ARBA00022927"/>
    </source>
</evidence>
<dbReference type="EMBL" id="JACHIA010000007">
    <property type="protein sequence ID" value="MBB6071100.1"/>
    <property type="molecule type" value="Genomic_DNA"/>
</dbReference>
<dbReference type="SUPFAM" id="SSF74653">
    <property type="entry name" value="TolA/TonB C-terminal domain"/>
    <property type="match status" value="1"/>
</dbReference>
<dbReference type="RefSeq" id="WP_183685685.1">
    <property type="nucleotide sequence ID" value="NZ_JACHIA010000007.1"/>
</dbReference>
<keyword evidence="8 11" id="KW-1133">Transmembrane helix</keyword>
<dbReference type="GO" id="GO:0098797">
    <property type="term" value="C:plasma membrane protein complex"/>
    <property type="evidence" value="ECO:0007669"/>
    <property type="project" value="TreeGrafter"/>
</dbReference>
<name>A0A841GZA9_9BACT</name>
<keyword evidence="3" id="KW-0813">Transport</keyword>
<protein>
    <submittedName>
        <fullName evidence="13">TonB family protein</fullName>
    </submittedName>
</protein>
<comment type="subcellular location">
    <subcellularLocation>
        <location evidence="1">Cell inner membrane</location>
        <topology evidence="1">Single-pass membrane protein</topology>
        <orientation evidence="1">Periplasmic side</orientation>
    </subcellularLocation>
</comment>
<dbReference type="AlphaFoldDB" id="A0A841GZA9"/>
<feature type="domain" description="TonB C-terminal" evidence="12">
    <location>
        <begin position="164"/>
        <end position="256"/>
    </location>
</feature>
<evidence type="ECO:0000256" key="10">
    <source>
        <dbReference type="SAM" id="MobiDB-lite"/>
    </source>
</evidence>
<dbReference type="PANTHER" id="PTHR33446">
    <property type="entry name" value="PROTEIN TONB-RELATED"/>
    <property type="match status" value="1"/>
</dbReference>
<feature type="transmembrane region" description="Helical" evidence="11">
    <location>
        <begin position="12"/>
        <end position="36"/>
    </location>
</feature>
<reference evidence="13 14" key="1">
    <citation type="submission" date="2020-08" db="EMBL/GenBank/DDBJ databases">
        <title>Genomic Encyclopedia of Type Strains, Phase IV (KMG-IV): sequencing the most valuable type-strain genomes for metagenomic binning, comparative biology and taxonomic classification.</title>
        <authorList>
            <person name="Goeker M."/>
        </authorList>
    </citation>
    <scope>NUCLEOTIDE SEQUENCE [LARGE SCALE GENOMIC DNA]</scope>
    <source>
        <strain evidence="13 14">DSM 29007</strain>
    </source>
</reference>
<dbReference type="InterPro" id="IPR006260">
    <property type="entry name" value="TonB/TolA_C"/>
</dbReference>
<accession>A0A841GZA9</accession>
<dbReference type="Proteomes" id="UP000582837">
    <property type="component" value="Unassembled WGS sequence"/>
</dbReference>
<proteinExistence type="inferred from homology"/>
<dbReference type="GO" id="GO:0055085">
    <property type="term" value="P:transmembrane transport"/>
    <property type="evidence" value="ECO:0007669"/>
    <property type="project" value="InterPro"/>
</dbReference>
<evidence type="ECO:0000313" key="14">
    <source>
        <dbReference type="Proteomes" id="UP000582837"/>
    </source>
</evidence>
<dbReference type="PANTHER" id="PTHR33446:SF11">
    <property type="entry name" value="TONB3"/>
    <property type="match status" value="1"/>
</dbReference>
<dbReference type="Pfam" id="PF03544">
    <property type="entry name" value="TonB_C"/>
    <property type="match status" value="1"/>
</dbReference>
<dbReference type="InterPro" id="IPR051045">
    <property type="entry name" value="TonB-dependent_transducer"/>
</dbReference>
<feature type="region of interest" description="Disordered" evidence="10">
    <location>
        <begin position="38"/>
        <end position="75"/>
    </location>
</feature>
<evidence type="ECO:0000256" key="8">
    <source>
        <dbReference type="ARBA" id="ARBA00022989"/>
    </source>
</evidence>
<keyword evidence="6 11" id="KW-0812">Transmembrane</keyword>
<organism evidence="13 14">
    <name type="scientific">Longimicrobium terrae</name>
    <dbReference type="NCBI Taxonomy" id="1639882"/>
    <lineage>
        <taxon>Bacteria</taxon>
        <taxon>Pseudomonadati</taxon>
        <taxon>Gemmatimonadota</taxon>
        <taxon>Longimicrobiia</taxon>
        <taxon>Longimicrobiales</taxon>
        <taxon>Longimicrobiaceae</taxon>
        <taxon>Longimicrobium</taxon>
    </lineage>
</organism>
<comment type="caution">
    <text evidence="13">The sequence shown here is derived from an EMBL/GenBank/DDBJ whole genome shotgun (WGS) entry which is preliminary data.</text>
</comment>
<evidence type="ECO:0000256" key="1">
    <source>
        <dbReference type="ARBA" id="ARBA00004383"/>
    </source>
</evidence>
<evidence type="ECO:0000256" key="3">
    <source>
        <dbReference type="ARBA" id="ARBA00022448"/>
    </source>
</evidence>